<dbReference type="PANTHER" id="PTHR46112">
    <property type="entry name" value="AMINOPEPTIDASE"/>
    <property type="match status" value="1"/>
</dbReference>
<protein>
    <submittedName>
        <fullName evidence="3">Peptidase M24 family protein</fullName>
    </submittedName>
</protein>
<sequence>MSERSSIFPPETFRSRLDRVADLVESRGLDGALITPGPDLEYLLDSRIATHERFAGLVVTPGRRVMVVPAVDAADMRSSVAGAIGVDVVGWSDGEDPYALVPAGDVAVSASTTADHLTLLMDRGLRPVNATTVLRDVFMRKEEAEIGELRRAAHAIDEVHRRVPAILRAGVTENEVAAELEALILAEHRSVDFIIVGSGPHGADPHHDHSDRVIRDGDVVVVDIGGTLDTGYHSDCTRTYVVGEPDDRQREMYAVLQAAQQRGLDVARPGVTAQEVDRAVRQVIDEAGYGEYVIHRTGHGIGLSGHEEPFIIEGNDLVLEESMAFSVEPGLYVPGSWGARIEDIIVLTADGHEQLNVTTHDLVHVPAEGGAATGAGR</sequence>
<organism evidence="3 4">
    <name type="scientific">Corynebacterium bovis</name>
    <dbReference type="NCBI Taxonomy" id="36808"/>
    <lineage>
        <taxon>Bacteria</taxon>
        <taxon>Bacillati</taxon>
        <taxon>Actinomycetota</taxon>
        <taxon>Actinomycetes</taxon>
        <taxon>Mycobacteriales</taxon>
        <taxon>Corynebacteriaceae</taxon>
        <taxon>Corynebacterium</taxon>
    </lineage>
</organism>
<feature type="domain" description="Creatinase N-terminal" evidence="2">
    <location>
        <begin position="16"/>
        <end position="103"/>
    </location>
</feature>
<dbReference type="InterPro" id="IPR000587">
    <property type="entry name" value="Creatinase_N"/>
</dbReference>
<dbReference type="RefSeq" id="WP_125173671.1">
    <property type="nucleotide sequence ID" value="NZ_JAPJOD010000185.1"/>
</dbReference>
<dbReference type="Gene3D" id="3.40.350.10">
    <property type="entry name" value="Creatinase/prolidase N-terminal domain"/>
    <property type="match status" value="1"/>
</dbReference>
<dbReference type="SUPFAM" id="SSF53092">
    <property type="entry name" value="Creatinase/prolidase N-terminal domain"/>
    <property type="match status" value="1"/>
</dbReference>
<dbReference type="Gene3D" id="3.90.230.10">
    <property type="entry name" value="Creatinase/methionine aminopeptidase superfamily"/>
    <property type="match status" value="1"/>
</dbReference>
<dbReference type="AlphaFoldDB" id="A0A3R8PBT5"/>
<reference evidence="3 4" key="1">
    <citation type="submission" date="2018-01" db="EMBL/GenBank/DDBJ databases">
        <title>Twenty Corynebacterium bovis Genomes.</title>
        <authorList>
            <person name="Gulvik C.A."/>
        </authorList>
    </citation>
    <scope>NUCLEOTIDE SEQUENCE [LARGE SCALE GENOMIC DNA]</scope>
    <source>
        <strain evidence="3 4">F6900</strain>
    </source>
</reference>
<dbReference type="InterPro" id="IPR050659">
    <property type="entry name" value="Peptidase_M24B"/>
</dbReference>
<evidence type="ECO:0000259" key="1">
    <source>
        <dbReference type="Pfam" id="PF00557"/>
    </source>
</evidence>
<dbReference type="PANTHER" id="PTHR46112:SF3">
    <property type="entry name" value="AMINOPEPTIDASE YPDF"/>
    <property type="match status" value="1"/>
</dbReference>
<name>A0A3R8PBT5_9CORY</name>
<dbReference type="Proteomes" id="UP000276526">
    <property type="component" value="Unassembled WGS sequence"/>
</dbReference>
<dbReference type="Pfam" id="PF01321">
    <property type="entry name" value="Creatinase_N"/>
    <property type="match status" value="1"/>
</dbReference>
<dbReference type="InterPro" id="IPR029149">
    <property type="entry name" value="Creatin/AminoP/Spt16_N"/>
</dbReference>
<dbReference type="SUPFAM" id="SSF55920">
    <property type="entry name" value="Creatinase/aminopeptidase"/>
    <property type="match status" value="1"/>
</dbReference>
<evidence type="ECO:0000259" key="2">
    <source>
        <dbReference type="Pfam" id="PF01321"/>
    </source>
</evidence>
<evidence type="ECO:0000313" key="3">
    <source>
        <dbReference type="EMBL" id="RRO85938.1"/>
    </source>
</evidence>
<dbReference type="InterPro" id="IPR000994">
    <property type="entry name" value="Pept_M24"/>
</dbReference>
<evidence type="ECO:0000313" key="4">
    <source>
        <dbReference type="Proteomes" id="UP000276526"/>
    </source>
</evidence>
<proteinExistence type="predicted"/>
<accession>A0A3R8PBT5</accession>
<gene>
    <name evidence="3" type="ORF">CXF48_08915</name>
</gene>
<dbReference type="InterPro" id="IPR036005">
    <property type="entry name" value="Creatinase/aminopeptidase-like"/>
</dbReference>
<dbReference type="EMBL" id="PQNK01000015">
    <property type="protein sequence ID" value="RRO85938.1"/>
    <property type="molecule type" value="Genomic_DNA"/>
</dbReference>
<feature type="domain" description="Peptidase M24" evidence="1">
    <location>
        <begin position="148"/>
        <end position="349"/>
    </location>
</feature>
<dbReference type="Pfam" id="PF00557">
    <property type="entry name" value="Peptidase_M24"/>
    <property type="match status" value="1"/>
</dbReference>
<comment type="caution">
    <text evidence="3">The sequence shown here is derived from an EMBL/GenBank/DDBJ whole genome shotgun (WGS) entry which is preliminary data.</text>
</comment>